<accession>A0ABT6F3W9</accession>
<keyword evidence="2" id="KW-1185">Reference proteome</keyword>
<evidence type="ECO:0000313" key="2">
    <source>
        <dbReference type="Proteomes" id="UP001216907"/>
    </source>
</evidence>
<comment type="caution">
    <text evidence="1">The sequence shown here is derived from an EMBL/GenBank/DDBJ whole genome shotgun (WGS) entry which is preliminary data.</text>
</comment>
<reference evidence="1 2" key="1">
    <citation type="submission" date="2023-03" db="EMBL/GenBank/DDBJ databases">
        <title>Paludisphaera mucosa sp. nov. a novel planctomycete from northern fen.</title>
        <authorList>
            <person name="Ivanova A."/>
        </authorList>
    </citation>
    <scope>NUCLEOTIDE SEQUENCE [LARGE SCALE GENOMIC DNA]</scope>
    <source>
        <strain evidence="1 2">Pla2</strain>
    </source>
</reference>
<evidence type="ECO:0000313" key="1">
    <source>
        <dbReference type="EMBL" id="MDG3002283.1"/>
    </source>
</evidence>
<dbReference type="EMBL" id="JARRAG010000001">
    <property type="protein sequence ID" value="MDG3002283.1"/>
    <property type="molecule type" value="Genomic_DNA"/>
</dbReference>
<dbReference type="RefSeq" id="WP_277858647.1">
    <property type="nucleotide sequence ID" value="NZ_JARRAG010000001.1"/>
</dbReference>
<sequence length="145" mass="16139">MSVQTYEEQGLRFEYPPDWLLEETENGAVRTVAVQAPDGLGFAVIQTDESRPDPAEVADAALEAMRDDYPELDAAPVLETINDHAATGHNLEFVTFDMTNAASIRCFRTPRRTILALGQWSDLGDAELPDQVRDVLRSIEETETE</sequence>
<evidence type="ECO:0008006" key="3">
    <source>
        <dbReference type="Google" id="ProtNLM"/>
    </source>
</evidence>
<name>A0ABT6F3W9_9BACT</name>
<gene>
    <name evidence="1" type="ORF">PZE19_00650</name>
</gene>
<protein>
    <recommendedName>
        <fullName evidence="3">DUF1795 domain-containing protein</fullName>
    </recommendedName>
</protein>
<proteinExistence type="predicted"/>
<organism evidence="1 2">
    <name type="scientific">Paludisphaera mucosa</name>
    <dbReference type="NCBI Taxonomy" id="3030827"/>
    <lineage>
        <taxon>Bacteria</taxon>
        <taxon>Pseudomonadati</taxon>
        <taxon>Planctomycetota</taxon>
        <taxon>Planctomycetia</taxon>
        <taxon>Isosphaerales</taxon>
        <taxon>Isosphaeraceae</taxon>
        <taxon>Paludisphaera</taxon>
    </lineage>
</organism>
<dbReference type="Proteomes" id="UP001216907">
    <property type="component" value="Unassembled WGS sequence"/>
</dbReference>